<evidence type="ECO:0000313" key="2">
    <source>
        <dbReference type="Proteomes" id="UP000483820"/>
    </source>
</evidence>
<accession>A0A6A5H1U6</accession>
<dbReference type="GeneID" id="78774756"/>
<gene>
    <name evidence="1" type="ORF">GCK72_008802</name>
</gene>
<comment type="caution">
    <text evidence="1">The sequence shown here is derived from an EMBL/GenBank/DDBJ whole genome shotgun (WGS) entry which is preliminary data.</text>
</comment>
<organism evidence="1 2">
    <name type="scientific">Caenorhabditis remanei</name>
    <name type="common">Caenorhabditis vulgaris</name>
    <dbReference type="NCBI Taxonomy" id="31234"/>
    <lineage>
        <taxon>Eukaryota</taxon>
        <taxon>Metazoa</taxon>
        <taxon>Ecdysozoa</taxon>
        <taxon>Nematoda</taxon>
        <taxon>Chromadorea</taxon>
        <taxon>Rhabditida</taxon>
        <taxon>Rhabditina</taxon>
        <taxon>Rhabditomorpha</taxon>
        <taxon>Rhabditoidea</taxon>
        <taxon>Rhabditidae</taxon>
        <taxon>Peloderinae</taxon>
        <taxon>Caenorhabditis</taxon>
    </lineage>
</organism>
<dbReference type="EMBL" id="WUAV01000003">
    <property type="protein sequence ID" value="KAF1760553.1"/>
    <property type="molecule type" value="Genomic_DNA"/>
</dbReference>
<protein>
    <submittedName>
        <fullName evidence="1">Uncharacterized protein</fullName>
    </submittedName>
</protein>
<dbReference type="Proteomes" id="UP000483820">
    <property type="component" value="Chromosome III"/>
</dbReference>
<proteinExistence type="predicted"/>
<dbReference type="RefSeq" id="XP_053586629.1">
    <property type="nucleotide sequence ID" value="XM_053727052.1"/>
</dbReference>
<reference evidence="1 2" key="1">
    <citation type="submission" date="2019-12" db="EMBL/GenBank/DDBJ databases">
        <title>Chromosome-level assembly of the Caenorhabditis remanei genome.</title>
        <authorList>
            <person name="Teterina A.A."/>
            <person name="Willis J.H."/>
            <person name="Phillips P.C."/>
        </authorList>
    </citation>
    <scope>NUCLEOTIDE SEQUENCE [LARGE SCALE GENOMIC DNA]</scope>
    <source>
        <strain evidence="1 2">PX506</strain>
        <tissue evidence="1">Whole organism</tissue>
    </source>
</reference>
<dbReference type="KEGG" id="crq:GCK72_008802"/>
<dbReference type="CTD" id="78774756"/>
<dbReference type="AlphaFoldDB" id="A0A6A5H1U6"/>
<evidence type="ECO:0000313" key="1">
    <source>
        <dbReference type="EMBL" id="KAF1760553.1"/>
    </source>
</evidence>
<sequence>MWVTEAETVDTLVVEDFEETIGKDLDSVELDVEVVEASHVGFRAENREFLEELGKIEREVVLSILDDDPIEACLVLNLNSRRYQSTLLHQLLRFLVLISHDKSGDEEEEVH</sequence>
<name>A0A6A5H1U6_CAERE</name>